<keyword evidence="2" id="KW-1185">Reference proteome</keyword>
<evidence type="ECO:0000313" key="1">
    <source>
        <dbReference type="EMBL" id="CAH7684634.1"/>
    </source>
</evidence>
<dbReference type="Proteomes" id="UP001153365">
    <property type="component" value="Unassembled WGS sequence"/>
</dbReference>
<dbReference type="AlphaFoldDB" id="A0AAV0BBG9"/>
<accession>A0AAV0BBG9</accession>
<name>A0AAV0BBG9_PHAPC</name>
<gene>
    <name evidence="1" type="ORF">PPACK8108_LOCUS18959</name>
</gene>
<reference evidence="1" key="1">
    <citation type="submission" date="2022-06" db="EMBL/GenBank/DDBJ databases">
        <authorList>
            <consortium name="SYNGENTA / RWTH Aachen University"/>
        </authorList>
    </citation>
    <scope>NUCLEOTIDE SEQUENCE</scope>
</reference>
<protein>
    <submittedName>
        <fullName evidence="1">Expressed protein</fullName>
    </submittedName>
</protein>
<proteinExistence type="predicted"/>
<organism evidence="1 2">
    <name type="scientific">Phakopsora pachyrhizi</name>
    <name type="common">Asian soybean rust disease fungus</name>
    <dbReference type="NCBI Taxonomy" id="170000"/>
    <lineage>
        <taxon>Eukaryota</taxon>
        <taxon>Fungi</taxon>
        <taxon>Dikarya</taxon>
        <taxon>Basidiomycota</taxon>
        <taxon>Pucciniomycotina</taxon>
        <taxon>Pucciniomycetes</taxon>
        <taxon>Pucciniales</taxon>
        <taxon>Phakopsoraceae</taxon>
        <taxon>Phakopsora</taxon>
    </lineage>
</organism>
<sequence>MTDRCQQLASKLLRVAVGRRDRESLSGKKDRENLQPDLLRETFLDEECFLGVQLVEDDVTAMLNFSLNSSLYVIKSNLIEIENYTRGEILN</sequence>
<evidence type="ECO:0000313" key="2">
    <source>
        <dbReference type="Proteomes" id="UP001153365"/>
    </source>
</evidence>
<comment type="caution">
    <text evidence="1">The sequence shown here is derived from an EMBL/GenBank/DDBJ whole genome shotgun (WGS) entry which is preliminary data.</text>
</comment>
<dbReference type="EMBL" id="CALTRL010005576">
    <property type="protein sequence ID" value="CAH7684634.1"/>
    <property type="molecule type" value="Genomic_DNA"/>
</dbReference>